<evidence type="ECO:0000313" key="4">
    <source>
        <dbReference type="WBParaSite" id="SSLN_0001765701-mRNA-1"/>
    </source>
</evidence>
<protein>
    <submittedName>
        <fullName evidence="4">Non-specific serine/threonine protein kinase</fullName>
    </submittedName>
</protein>
<proteinExistence type="predicted"/>
<evidence type="ECO:0000313" key="2">
    <source>
        <dbReference type="EMBL" id="VDM03394.1"/>
    </source>
</evidence>
<reference evidence="4" key="1">
    <citation type="submission" date="2016-06" db="UniProtKB">
        <authorList>
            <consortium name="WormBaseParasite"/>
        </authorList>
    </citation>
    <scope>IDENTIFICATION</scope>
</reference>
<dbReference type="GO" id="GO:0034198">
    <property type="term" value="P:cellular response to amino acid starvation"/>
    <property type="evidence" value="ECO:0007669"/>
    <property type="project" value="TreeGrafter"/>
</dbReference>
<dbReference type="InterPro" id="IPR016024">
    <property type="entry name" value="ARM-type_fold"/>
</dbReference>
<dbReference type="Proteomes" id="UP000275846">
    <property type="component" value="Unassembled WGS sequence"/>
</dbReference>
<dbReference type="AlphaFoldDB" id="A0A183TKL0"/>
<keyword evidence="1" id="KW-0677">Repeat</keyword>
<name>A0A183TKL0_SCHSO</name>
<dbReference type="PANTHER" id="PTHR23346:SF7">
    <property type="entry name" value="STALLED RIBOSOME SENSOR GCN1"/>
    <property type="match status" value="1"/>
</dbReference>
<evidence type="ECO:0000256" key="1">
    <source>
        <dbReference type="ARBA" id="ARBA00022737"/>
    </source>
</evidence>
<dbReference type="SUPFAM" id="SSF48371">
    <property type="entry name" value="ARM repeat"/>
    <property type="match status" value="1"/>
</dbReference>
<accession>A0A183TKL0</accession>
<keyword evidence="3" id="KW-1185">Reference proteome</keyword>
<dbReference type="GO" id="GO:0006417">
    <property type="term" value="P:regulation of translation"/>
    <property type="evidence" value="ECO:0007669"/>
    <property type="project" value="TreeGrafter"/>
</dbReference>
<organism evidence="4">
    <name type="scientific">Schistocephalus solidus</name>
    <name type="common">Tapeworm</name>
    <dbReference type="NCBI Taxonomy" id="70667"/>
    <lineage>
        <taxon>Eukaryota</taxon>
        <taxon>Metazoa</taxon>
        <taxon>Spiralia</taxon>
        <taxon>Lophotrochozoa</taxon>
        <taxon>Platyhelminthes</taxon>
        <taxon>Cestoda</taxon>
        <taxon>Eucestoda</taxon>
        <taxon>Diphyllobothriidea</taxon>
        <taxon>Diphyllobothriidae</taxon>
        <taxon>Schistocephalus</taxon>
    </lineage>
</organism>
<evidence type="ECO:0000313" key="3">
    <source>
        <dbReference type="Proteomes" id="UP000275846"/>
    </source>
</evidence>
<dbReference type="EMBL" id="UYSU01041825">
    <property type="protein sequence ID" value="VDM03394.1"/>
    <property type="molecule type" value="Genomic_DNA"/>
</dbReference>
<reference evidence="2 3" key="2">
    <citation type="submission" date="2018-11" db="EMBL/GenBank/DDBJ databases">
        <authorList>
            <consortium name="Pathogen Informatics"/>
        </authorList>
    </citation>
    <scope>NUCLEOTIDE SEQUENCE [LARGE SCALE GENOMIC DNA]</scope>
    <source>
        <strain evidence="2 3">NST_G2</strain>
    </source>
</reference>
<dbReference type="PANTHER" id="PTHR23346">
    <property type="entry name" value="TRANSLATIONAL ACTIVATOR GCN1-RELATED"/>
    <property type="match status" value="1"/>
</dbReference>
<gene>
    <name evidence="2" type="ORF">SSLN_LOCUS17008</name>
</gene>
<dbReference type="STRING" id="70667.A0A183TKL0"/>
<dbReference type="OrthoDB" id="5148094at2759"/>
<dbReference type="Pfam" id="PF25801">
    <property type="entry name" value="HEAT_GCN1_C_2"/>
    <property type="match status" value="1"/>
</dbReference>
<dbReference type="GO" id="GO:0019887">
    <property type="term" value="F:protein kinase regulator activity"/>
    <property type="evidence" value="ECO:0007669"/>
    <property type="project" value="TreeGrafter"/>
</dbReference>
<dbReference type="WBParaSite" id="SSLN_0001765701-mRNA-1">
    <property type="protein sequence ID" value="SSLN_0001765701-mRNA-1"/>
    <property type="gene ID" value="SSLN_0001765701"/>
</dbReference>
<dbReference type="GO" id="GO:0005829">
    <property type="term" value="C:cytosol"/>
    <property type="evidence" value="ECO:0007669"/>
    <property type="project" value="TreeGrafter"/>
</dbReference>
<sequence length="467" mass="50397">MSGLGFGRPHLLSLSLKFVGCDTDAEKARCTGLYLFLLVFGPFYVLLQPVCTVCGDIAYNCVGLVPVLSQCPTATRPFTPQLQATFTKALGDAHRQIRLLGGRGLANIAAITPKIDQLLTELAAAVTSKLNPTAANAPSSGPYVQALAAAGLYPDTSLNALRLCLEKSVGKARFSTLKTVVGQLLSISTLDKLPSLQPQQNLSQVEDAPVAGVENTPISAQCVRRSASACVGAALASAHGYACRLRDGPKLPTDEVCELADFEAIVPWLTKQTSDSVLLQTYALAIMAMCKVRPSSLLREEEAAIYLEGFRALAYWLGSAVELKVPPEDILSLIQLLSRAFKLDDAEGRMFAAHIAEHLAWRIDLQDRAFAATCTSWITHLIALLTTASRDRSSVVCVASEEALAILCQLGAPGGGKDSDAYKFCLENVEAAKRPVLEEVLSRLKKRNWNHLWQRGRLEIDDTLMDS</sequence>